<evidence type="ECO:0000256" key="1">
    <source>
        <dbReference type="SAM" id="MobiDB-lite"/>
    </source>
</evidence>
<feature type="compositionally biased region" description="Polar residues" evidence="1">
    <location>
        <begin position="19"/>
        <end position="42"/>
    </location>
</feature>
<proteinExistence type="predicted"/>
<feature type="region of interest" description="Disordered" evidence="1">
    <location>
        <begin position="1"/>
        <end position="125"/>
    </location>
</feature>
<feature type="compositionally biased region" description="Pro residues" evidence="1">
    <location>
        <begin position="1"/>
        <end position="11"/>
    </location>
</feature>
<evidence type="ECO:0000313" key="3">
    <source>
        <dbReference type="Proteomes" id="UP001620626"/>
    </source>
</evidence>
<sequence>MWVKEPPPPPAAAIEKSIRSSSSTQQTMKMNGEQQQHKQQQLAGEFGLERHTKKLSSRPPLARPILQSINVRQRWRRWQRQTHTHTQTDRPPRRSQAIDDGRSKSTHRPRPFPPKILTSPSQLCC</sequence>
<organism evidence="2 3">
    <name type="scientific">Heterodera trifolii</name>
    <dbReference type="NCBI Taxonomy" id="157864"/>
    <lineage>
        <taxon>Eukaryota</taxon>
        <taxon>Metazoa</taxon>
        <taxon>Ecdysozoa</taxon>
        <taxon>Nematoda</taxon>
        <taxon>Chromadorea</taxon>
        <taxon>Rhabditida</taxon>
        <taxon>Tylenchina</taxon>
        <taxon>Tylenchomorpha</taxon>
        <taxon>Tylenchoidea</taxon>
        <taxon>Heteroderidae</taxon>
        <taxon>Heteroderinae</taxon>
        <taxon>Heterodera</taxon>
    </lineage>
</organism>
<comment type="caution">
    <text evidence="2">The sequence shown here is derived from an EMBL/GenBank/DDBJ whole genome shotgun (WGS) entry which is preliminary data.</text>
</comment>
<feature type="compositionally biased region" description="Basic and acidic residues" evidence="1">
    <location>
        <begin position="86"/>
        <end position="103"/>
    </location>
</feature>
<reference evidence="2 3" key="1">
    <citation type="submission" date="2024-10" db="EMBL/GenBank/DDBJ databases">
        <authorList>
            <person name="Kim D."/>
        </authorList>
    </citation>
    <scope>NUCLEOTIDE SEQUENCE [LARGE SCALE GENOMIC DNA]</scope>
    <source>
        <strain evidence="2">BH-2024</strain>
    </source>
</reference>
<dbReference type="AlphaFoldDB" id="A0ABD2JT87"/>
<dbReference type="Proteomes" id="UP001620626">
    <property type="component" value="Unassembled WGS sequence"/>
</dbReference>
<keyword evidence="3" id="KW-1185">Reference proteome</keyword>
<name>A0ABD2JT87_9BILA</name>
<gene>
    <name evidence="2" type="ORF">niasHT_021628</name>
</gene>
<evidence type="ECO:0000313" key="2">
    <source>
        <dbReference type="EMBL" id="KAL3093799.1"/>
    </source>
</evidence>
<protein>
    <submittedName>
        <fullName evidence="2">Uncharacterized protein</fullName>
    </submittedName>
</protein>
<feature type="compositionally biased region" description="Basic residues" evidence="1">
    <location>
        <begin position="73"/>
        <end position="83"/>
    </location>
</feature>
<dbReference type="EMBL" id="JBICBT010000908">
    <property type="protein sequence ID" value="KAL3093799.1"/>
    <property type="molecule type" value="Genomic_DNA"/>
</dbReference>
<accession>A0ABD2JT87</accession>